<gene>
    <name evidence="1" type="ORF">GMPD_02190</name>
</gene>
<protein>
    <submittedName>
        <fullName evidence="1">Uncharacterized protein</fullName>
    </submittedName>
</protein>
<dbReference type="Proteomes" id="UP000568888">
    <property type="component" value="Unassembled WGS sequence"/>
</dbReference>
<comment type="caution">
    <text evidence="1">The sequence shown here is derived from an EMBL/GenBank/DDBJ whole genome shotgun (WGS) entry which is preliminary data.</text>
</comment>
<evidence type="ECO:0000313" key="2">
    <source>
        <dbReference type="Proteomes" id="UP000568888"/>
    </source>
</evidence>
<sequence length="55" mass="6225">MLVMYDEIKAATSRTCITHKRNGKVIKSKVVAVKINQGVFKIKLTMFKINMVAVK</sequence>
<dbReference type="AlphaFoldDB" id="A0A6V8MQH5"/>
<organism evidence="1 2">
    <name type="scientific">Geomonas paludis</name>
    <dbReference type="NCBI Taxonomy" id="2740185"/>
    <lineage>
        <taxon>Bacteria</taxon>
        <taxon>Pseudomonadati</taxon>
        <taxon>Thermodesulfobacteriota</taxon>
        <taxon>Desulfuromonadia</taxon>
        <taxon>Geobacterales</taxon>
        <taxon>Geobacteraceae</taxon>
        <taxon>Geomonas</taxon>
    </lineage>
</organism>
<dbReference type="EMBL" id="BLXY01000001">
    <property type="protein sequence ID" value="GFO62300.1"/>
    <property type="molecule type" value="Genomic_DNA"/>
</dbReference>
<reference evidence="2" key="1">
    <citation type="submission" date="2020-06" db="EMBL/GenBank/DDBJ databases">
        <title>Draft genomic sequecing of Geomonas sp. Red736.</title>
        <authorList>
            <person name="Itoh H."/>
            <person name="Xu Z.X."/>
            <person name="Ushijima N."/>
            <person name="Masuda Y."/>
            <person name="Shiratori Y."/>
            <person name="Senoo K."/>
        </authorList>
    </citation>
    <scope>NUCLEOTIDE SEQUENCE [LARGE SCALE GENOMIC DNA]</scope>
    <source>
        <strain evidence="2">Red736</strain>
    </source>
</reference>
<proteinExistence type="predicted"/>
<evidence type="ECO:0000313" key="1">
    <source>
        <dbReference type="EMBL" id="GFO62300.1"/>
    </source>
</evidence>
<name>A0A6V8MQH5_9BACT</name>
<accession>A0A6V8MQH5</accession>